<gene>
    <name evidence="1" type="ORF">MLD38_031401</name>
</gene>
<dbReference type="Proteomes" id="UP001057402">
    <property type="component" value="Chromosome 9"/>
</dbReference>
<dbReference type="EMBL" id="CM042888">
    <property type="protein sequence ID" value="KAI4326048.1"/>
    <property type="molecule type" value="Genomic_DNA"/>
</dbReference>
<sequence length="86" mass="8980">MAEAVMRASAAGSGDRYCYREKEEWSSVPWGTAVSMLALVFAVAVVVTDAGARLVVAGVEETSAAAAGRNVSERHGEASLGYLVLF</sequence>
<proteinExistence type="predicted"/>
<evidence type="ECO:0000313" key="1">
    <source>
        <dbReference type="EMBL" id="KAI4326048.1"/>
    </source>
</evidence>
<name>A0ACB9MPK1_9MYRT</name>
<evidence type="ECO:0000313" key="2">
    <source>
        <dbReference type="Proteomes" id="UP001057402"/>
    </source>
</evidence>
<comment type="caution">
    <text evidence="1">The sequence shown here is derived from an EMBL/GenBank/DDBJ whole genome shotgun (WGS) entry which is preliminary data.</text>
</comment>
<reference evidence="2" key="1">
    <citation type="journal article" date="2023" name="Front. Plant Sci.">
        <title>Chromosomal-level genome assembly of Melastoma candidum provides insights into trichome evolution.</title>
        <authorList>
            <person name="Zhong Y."/>
            <person name="Wu W."/>
            <person name="Sun C."/>
            <person name="Zou P."/>
            <person name="Liu Y."/>
            <person name="Dai S."/>
            <person name="Zhou R."/>
        </authorList>
    </citation>
    <scope>NUCLEOTIDE SEQUENCE [LARGE SCALE GENOMIC DNA]</scope>
</reference>
<keyword evidence="2" id="KW-1185">Reference proteome</keyword>
<organism evidence="1 2">
    <name type="scientific">Melastoma candidum</name>
    <dbReference type="NCBI Taxonomy" id="119954"/>
    <lineage>
        <taxon>Eukaryota</taxon>
        <taxon>Viridiplantae</taxon>
        <taxon>Streptophyta</taxon>
        <taxon>Embryophyta</taxon>
        <taxon>Tracheophyta</taxon>
        <taxon>Spermatophyta</taxon>
        <taxon>Magnoliopsida</taxon>
        <taxon>eudicotyledons</taxon>
        <taxon>Gunneridae</taxon>
        <taxon>Pentapetalae</taxon>
        <taxon>rosids</taxon>
        <taxon>malvids</taxon>
        <taxon>Myrtales</taxon>
        <taxon>Melastomataceae</taxon>
        <taxon>Melastomatoideae</taxon>
        <taxon>Melastomateae</taxon>
        <taxon>Melastoma</taxon>
    </lineage>
</organism>
<protein>
    <submittedName>
        <fullName evidence="1">Uncharacterized protein</fullName>
    </submittedName>
</protein>
<accession>A0ACB9MPK1</accession>